<dbReference type="Proteomes" id="UP000484076">
    <property type="component" value="Unassembled WGS sequence"/>
</dbReference>
<accession>A0A8X8H009</accession>
<dbReference type="AlphaFoldDB" id="A0A8X8H009"/>
<feature type="transmembrane region" description="Helical" evidence="9">
    <location>
        <begin position="138"/>
        <end position="164"/>
    </location>
</feature>
<reference evidence="10" key="1">
    <citation type="submission" date="2020-05" db="EMBL/GenBank/DDBJ databases">
        <title>Fertoebacter nigrum gen. nov., sp. nov., a new member of the family Rhodobacteraceae.</title>
        <authorList>
            <person name="Szuroczki S."/>
            <person name="Abbaszade G."/>
            <person name="Buni D."/>
            <person name="Schumann P."/>
            <person name="Toth E."/>
        </authorList>
    </citation>
    <scope>NUCLEOTIDE SEQUENCE</scope>
    <source>
        <strain evidence="10">RG-N-1a</strain>
    </source>
</reference>
<dbReference type="InterPro" id="IPR052157">
    <property type="entry name" value="BCAA_transport_permease"/>
</dbReference>
<dbReference type="EMBL" id="WHUT02000006">
    <property type="protein sequence ID" value="NUB45028.1"/>
    <property type="molecule type" value="Genomic_DNA"/>
</dbReference>
<keyword evidence="2" id="KW-0813">Transport</keyword>
<evidence type="ECO:0000256" key="8">
    <source>
        <dbReference type="ARBA" id="ARBA00037998"/>
    </source>
</evidence>
<comment type="subcellular location">
    <subcellularLocation>
        <location evidence="1">Cell membrane</location>
        <topology evidence="1">Multi-pass membrane protein</topology>
    </subcellularLocation>
</comment>
<evidence type="ECO:0000313" key="11">
    <source>
        <dbReference type="Proteomes" id="UP000484076"/>
    </source>
</evidence>
<evidence type="ECO:0000256" key="1">
    <source>
        <dbReference type="ARBA" id="ARBA00004651"/>
    </source>
</evidence>
<dbReference type="CDD" id="cd06582">
    <property type="entry name" value="TM_PBP1_LivH_like"/>
    <property type="match status" value="1"/>
</dbReference>
<dbReference type="GO" id="GO:0005886">
    <property type="term" value="C:plasma membrane"/>
    <property type="evidence" value="ECO:0007669"/>
    <property type="project" value="UniProtKB-SubCell"/>
</dbReference>
<keyword evidence="5" id="KW-0029">Amino-acid transport</keyword>
<evidence type="ECO:0000256" key="6">
    <source>
        <dbReference type="ARBA" id="ARBA00022989"/>
    </source>
</evidence>
<dbReference type="GO" id="GO:0022857">
    <property type="term" value="F:transmembrane transporter activity"/>
    <property type="evidence" value="ECO:0007669"/>
    <property type="project" value="InterPro"/>
</dbReference>
<organism evidence="10 11">
    <name type="scientific">Fertoeibacter niger</name>
    <dbReference type="NCBI Taxonomy" id="2656921"/>
    <lineage>
        <taxon>Bacteria</taxon>
        <taxon>Pseudomonadati</taxon>
        <taxon>Pseudomonadota</taxon>
        <taxon>Alphaproteobacteria</taxon>
        <taxon>Rhodobacterales</taxon>
        <taxon>Paracoccaceae</taxon>
        <taxon>Fertoeibacter</taxon>
    </lineage>
</organism>
<feature type="transmembrane region" description="Helical" evidence="9">
    <location>
        <begin position="228"/>
        <end position="250"/>
    </location>
</feature>
<evidence type="ECO:0000313" key="10">
    <source>
        <dbReference type="EMBL" id="NUB45028.1"/>
    </source>
</evidence>
<feature type="transmembrane region" description="Helical" evidence="9">
    <location>
        <begin position="97"/>
        <end position="118"/>
    </location>
</feature>
<protein>
    <submittedName>
        <fullName evidence="10">Branched-chain amino acid ABC transporter permease</fullName>
    </submittedName>
</protein>
<evidence type="ECO:0000256" key="5">
    <source>
        <dbReference type="ARBA" id="ARBA00022970"/>
    </source>
</evidence>
<name>A0A8X8H009_9RHOB</name>
<evidence type="ECO:0000256" key="7">
    <source>
        <dbReference type="ARBA" id="ARBA00023136"/>
    </source>
</evidence>
<evidence type="ECO:0000256" key="4">
    <source>
        <dbReference type="ARBA" id="ARBA00022692"/>
    </source>
</evidence>
<keyword evidence="6 9" id="KW-1133">Transmembrane helix</keyword>
<dbReference type="Pfam" id="PF02653">
    <property type="entry name" value="BPD_transp_2"/>
    <property type="match status" value="1"/>
</dbReference>
<keyword evidence="11" id="KW-1185">Reference proteome</keyword>
<comment type="caution">
    <text evidence="10">The sequence shown here is derived from an EMBL/GenBank/DDBJ whole genome shotgun (WGS) entry which is preliminary data.</text>
</comment>
<feature type="transmembrane region" description="Helical" evidence="9">
    <location>
        <begin position="262"/>
        <end position="281"/>
    </location>
</feature>
<comment type="similarity">
    <text evidence="8">Belongs to the binding-protein-dependent transport system permease family. LivHM subfamily.</text>
</comment>
<feature type="transmembrane region" description="Helical" evidence="9">
    <location>
        <begin position="21"/>
        <end position="43"/>
    </location>
</feature>
<dbReference type="PANTHER" id="PTHR11795">
    <property type="entry name" value="BRANCHED-CHAIN AMINO ACID TRANSPORT SYSTEM PERMEASE PROTEIN LIVH"/>
    <property type="match status" value="1"/>
</dbReference>
<evidence type="ECO:0000256" key="3">
    <source>
        <dbReference type="ARBA" id="ARBA00022475"/>
    </source>
</evidence>
<keyword evidence="3" id="KW-1003">Cell membrane</keyword>
<evidence type="ECO:0000256" key="2">
    <source>
        <dbReference type="ARBA" id="ARBA00022448"/>
    </source>
</evidence>
<gene>
    <name evidence="10" type="ORF">GEU84_011570</name>
</gene>
<keyword evidence="4 9" id="KW-0812">Transmembrane</keyword>
<sequence length="292" mass="31139">MALSFQLLAGQLVLGLINGSFYALLSLGLAIIFGILNIANFAHGAQYMFGAMLAWGLLEYAGIGYWYALPLVFLGAGLLGLLTEAIFIRRMYHVDPLYGILLTFGITLMMQGVFRNYYGVSGLPYSVPASLSGSWNLGVMYLPIYRVWVIVAAVVICFLTWYTIEKTRIGANLRAATENPTLAEAFGLNVPLLKAAAYAGGVGLAGLAGAFAAPVYSVNPMMGSEIVIVAFAVVVIGGMGSIKGAIIAGFSMGALEGLAKVFWPEFSAMVIYIVMVAVILYRPGVDIFGRKV</sequence>
<proteinExistence type="inferred from homology"/>
<feature type="transmembrane region" description="Helical" evidence="9">
    <location>
        <begin position="195"/>
        <end position="216"/>
    </location>
</feature>
<dbReference type="InterPro" id="IPR001851">
    <property type="entry name" value="ABC_transp_permease"/>
</dbReference>
<evidence type="ECO:0000256" key="9">
    <source>
        <dbReference type="SAM" id="Phobius"/>
    </source>
</evidence>
<dbReference type="GO" id="GO:0006865">
    <property type="term" value="P:amino acid transport"/>
    <property type="evidence" value="ECO:0007669"/>
    <property type="project" value="UniProtKB-KW"/>
</dbReference>
<feature type="transmembrane region" description="Helical" evidence="9">
    <location>
        <begin position="63"/>
        <end position="85"/>
    </location>
</feature>
<dbReference type="PANTHER" id="PTHR11795:SF442">
    <property type="entry name" value="ABC TRANSPORTER ATP-BINDING PROTEIN"/>
    <property type="match status" value="1"/>
</dbReference>
<keyword evidence="7 9" id="KW-0472">Membrane</keyword>